<protein>
    <submittedName>
        <fullName evidence="2">Uncharacterized protein</fullName>
    </submittedName>
</protein>
<feature type="chain" id="PRO_5047017856" evidence="1">
    <location>
        <begin position="22"/>
        <end position="158"/>
    </location>
</feature>
<organism evidence="2 3">
    <name type="scientific">Roseibium sediminicola</name>
    <dbReference type="NCBI Taxonomy" id="2933272"/>
    <lineage>
        <taxon>Bacteria</taxon>
        <taxon>Pseudomonadati</taxon>
        <taxon>Pseudomonadota</taxon>
        <taxon>Alphaproteobacteria</taxon>
        <taxon>Hyphomicrobiales</taxon>
        <taxon>Stappiaceae</taxon>
        <taxon>Roseibium</taxon>
    </lineage>
</organism>
<evidence type="ECO:0000313" key="3">
    <source>
        <dbReference type="Proteomes" id="UP001431221"/>
    </source>
</evidence>
<accession>A0ABT0H4C8</accession>
<reference evidence="2" key="1">
    <citation type="submission" date="2022-04" db="EMBL/GenBank/DDBJ databases">
        <title>Roseibium sp. CAU 1639 isolated from mud.</title>
        <authorList>
            <person name="Kim W."/>
        </authorList>
    </citation>
    <scope>NUCLEOTIDE SEQUENCE</scope>
    <source>
        <strain evidence="2">CAU 1639</strain>
    </source>
</reference>
<keyword evidence="3" id="KW-1185">Reference proteome</keyword>
<proteinExistence type="predicted"/>
<feature type="signal peptide" evidence="1">
    <location>
        <begin position="1"/>
        <end position="21"/>
    </location>
</feature>
<sequence length="158" mass="18305">MLNKMTIMICFLLLSTSQLRADILSPFELDMSSEEDLQQIIGNKLTICSAGGIVRVEFKHDHRVIYTKHPRYDLGKFELSAKNATRVETEWFVDGKNICEKEIGVQNEKIINCRKISRANRNGYFFVEHDEQGSANHYTMQECSSLRFDCFCVSYNTF</sequence>
<keyword evidence="1" id="KW-0732">Signal</keyword>
<name>A0ABT0H4C8_9HYPH</name>
<evidence type="ECO:0000313" key="2">
    <source>
        <dbReference type="EMBL" id="MCK7615958.1"/>
    </source>
</evidence>
<comment type="caution">
    <text evidence="2">The sequence shown here is derived from an EMBL/GenBank/DDBJ whole genome shotgun (WGS) entry which is preliminary data.</text>
</comment>
<gene>
    <name evidence="2" type="ORF">M0H32_27690</name>
</gene>
<dbReference type="EMBL" id="JALNMJ010000036">
    <property type="protein sequence ID" value="MCK7615958.1"/>
    <property type="molecule type" value="Genomic_DNA"/>
</dbReference>
<dbReference type="Proteomes" id="UP001431221">
    <property type="component" value="Unassembled WGS sequence"/>
</dbReference>
<evidence type="ECO:0000256" key="1">
    <source>
        <dbReference type="SAM" id="SignalP"/>
    </source>
</evidence>
<dbReference type="RefSeq" id="WP_248159865.1">
    <property type="nucleotide sequence ID" value="NZ_JALNMJ010000036.1"/>
</dbReference>